<keyword evidence="5" id="KW-0808">Transferase</keyword>
<keyword evidence="7" id="KW-0472">Membrane</keyword>
<dbReference type="GO" id="GO:0005737">
    <property type="term" value="C:cytoplasm"/>
    <property type="evidence" value="ECO:0007669"/>
    <property type="project" value="UniProtKB-SubCell"/>
</dbReference>
<protein>
    <submittedName>
        <fullName evidence="8">Uncharacterized protein</fullName>
    </submittedName>
</protein>
<keyword evidence="7" id="KW-0812">Transmembrane</keyword>
<evidence type="ECO:0000256" key="4">
    <source>
        <dbReference type="ARBA" id="ARBA00022603"/>
    </source>
</evidence>
<dbReference type="Gene3D" id="3.40.50.150">
    <property type="entry name" value="Vaccinia Virus protein VP39"/>
    <property type="match status" value="1"/>
</dbReference>
<organism evidence="8 9">
    <name type="scientific">Malus baccata</name>
    <name type="common">Siberian crab apple</name>
    <name type="synonym">Pyrus baccata</name>
    <dbReference type="NCBI Taxonomy" id="106549"/>
    <lineage>
        <taxon>Eukaryota</taxon>
        <taxon>Viridiplantae</taxon>
        <taxon>Streptophyta</taxon>
        <taxon>Embryophyta</taxon>
        <taxon>Tracheophyta</taxon>
        <taxon>Spermatophyta</taxon>
        <taxon>Magnoliopsida</taxon>
        <taxon>eudicotyledons</taxon>
        <taxon>Gunneridae</taxon>
        <taxon>Pentapetalae</taxon>
        <taxon>rosids</taxon>
        <taxon>fabids</taxon>
        <taxon>Rosales</taxon>
        <taxon>Rosaceae</taxon>
        <taxon>Amygdaloideae</taxon>
        <taxon>Maleae</taxon>
        <taxon>Malus</taxon>
    </lineage>
</organism>
<dbReference type="Proteomes" id="UP000315295">
    <property type="component" value="Unassembled WGS sequence"/>
</dbReference>
<evidence type="ECO:0000256" key="3">
    <source>
        <dbReference type="ARBA" id="ARBA00022490"/>
    </source>
</evidence>
<reference evidence="8 9" key="1">
    <citation type="journal article" date="2019" name="G3 (Bethesda)">
        <title>Sequencing of a Wild Apple (Malus baccata) Genome Unravels the Differences Between Cultivated and Wild Apple Species Regarding Disease Resistance and Cold Tolerance.</title>
        <authorList>
            <person name="Chen X."/>
        </authorList>
    </citation>
    <scope>NUCLEOTIDE SEQUENCE [LARGE SCALE GENOMIC DNA]</scope>
    <source>
        <strain evidence="9">cv. Shandingzi</strain>
        <tissue evidence="8">Leaves</tissue>
    </source>
</reference>
<dbReference type="AlphaFoldDB" id="A0A540K5X0"/>
<dbReference type="InterPro" id="IPR029063">
    <property type="entry name" value="SAM-dependent_MTases_sf"/>
</dbReference>
<keyword evidence="3" id="KW-0963">Cytoplasm</keyword>
<gene>
    <name evidence="8" type="ORF">C1H46_044847</name>
</gene>
<keyword evidence="4" id="KW-0489">Methyltransferase</keyword>
<feature type="transmembrane region" description="Helical" evidence="7">
    <location>
        <begin position="6"/>
        <end position="24"/>
    </location>
</feature>
<keyword evidence="7" id="KW-1133">Transmembrane helix</keyword>
<dbReference type="STRING" id="106549.A0A540K5X0"/>
<evidence type="ECO:0000256" key="5">
    <source>
        <dbReference type="ARBA" id="ARBA00022679"/>
    </source>
</evidence>
<dbReference type="GO" id="GO:0018025">
    <property type="term" value="F:calmodulin-lysine N-methyltransferase activity"/>
    <property type="evidence" value="ECO:0007669"/>
    <property type="project" value="InterPro"/>
</dbReference>
<name>A0A540K5X0_MALBA</name>
<keyword evidence="9" id="KW-1185">Reference proteome</keyword>
<dbReference type="InterPro" id="IPR025800">
    <property type="entry name" value="CaM-Lys-N-MeTrfase"/>
</dbReference>
<dbReference type="PANTHER" id="PTHR13539">
    <property type="entry name" value="CALMODULIN-LYSINE N-METHYLTRANSFERASE"/>
    <property type="match status" value="1"/>
</dbReference>
<comment type="subcellular location">
    <subcellularLocation>
        <location evidence="2">Cytoplasm</location>
    </subcellularLocation>
    <subcellularLocation>
        <location evidence="1">Nucleus</location>
    </subcellularLocation>
</comment>
<evidence type="ECO:0000256" key="2">
    <source>
        <dbReference type="ARBA" id="ARBA00004496"/>
    </source>
</evidence>
<evidence type="ECO:0000256" key="1">
    <source>
        <dbReference type="ARBA" id="ARBA00004123"/>
    </source>
</evidence>
<evidence type="ECO:0000313" key="9">
    <source>
        <dbReference type="Proteomes" id="UP000315295"/>
    </source>
</evidence>
<dbReference type="GO" id="GO:0032259">
    <property type="term" value="P:methylation"/>
    <property type="evidence" value="ECO:0007669"/>
    <property type="project" value="UniProtKB-KW"/>
</dbReference>
<evidence type="ECO:0000256" key="6">
    <source>
        <dbReference type="ARBA" id="ARBA00023242"/>
    </source>
</evidence>
<keyword evidence="6" id="KW-0539">Nucleus</keyword>
<comment type="caution">
    <text evidence="8">The sequence shown here is derived from an EMBL/GenBank/DDBJ whole genome shotgun (WGS) entry which is preliminary data.</text>
</comment>
<sequence length="113" mass="13103">MHRNVLLNLYALSCLYFIFTALFLKELHNGLAQILKFLLGKVQPSEAMFFGPKRGVSLDEFLERIKECGLRFSIAENYGAEIWKRHKELLDGTGPWPSYQKDHCYPLLIKITV</sequence>
<dbReference type="GO" id="GO:0005634">
    <property type="term" value="C:nucleus"/>
    <property type="evidence" value="ECO:0007669"/>
    <property type="project" value="UniProtKB-SubCell"/>
</dbReference>
<evidence type="ECO:0000313" key="8">
    <source>
        <dbReference type="EMBL" id="TQD69621.1"/>
    </source>
</evidence>
<dbReference type="PANTHER" id="PTHR13539:SF3">
    <property type="entry name" value="CALMODULIN-LYSINE N-METHYLTRANSFERASE"/>
    <property type="match status" value="1"/>
</dbReference>
<accession>A0A540K5X0</accession>
<proteinExistence type="predicted"/>
<evidence type="ECO:0000256" key="7">
    <source>
        <dbReference type="SAM" id="Phobius"/>
    </source>
</evidence>
<dbReference type="EMBL" id="VIEB01003007">
    <property type="protein sequence ID" value="TQD69621.1"/>
    <property type="molecule type" value="Genomic_DNA"/>
</dbReference>